<accession>A0A8S0W6R0</accession>
<sequence length="598" mass="68384">MYGHRERLIHAFYTNGQPSLCASRIQTHQRRRPSDGTSVKGKKNHPDIALYEKDVNTKVNKLQYERLECFLELKTLDKLQDPFQDPSSKTTQYSLESTTKGGTLCRGQIAGYAAQWCARQHRTHGFSVWIGGYWVRLIRFDRTGGTVSERFDIRTQGGLLLEFFWRLTHLTRAQRGYDTTIRVATPAEEALAKEELARWKPEKERPVVVMQVPNGDAFREVIAWGSMAEPESLTGRATRGYPVWDKELKRVVFLKDAWRSDEDDMEKETVTLSKLNAAKVQFVPKLICGDDLPGQATETHALAAEEWNLGAQPEDLVPRVHIRFTEDFIGVDMCNFTSSKQFLQVVFDAFTAHREAFEKCGILHRDISGGNIMLDENGRGILNDWDLARTVAEIEKGARQRHRSGTWQFMSHTLLANVKKLHKLQDDLESFVWLVLYYILHFMEHSKLGDLESIAASIFEQNSEHKDGSVTGGDGKLAVISNRGHVGDDFKVVGNDPLTTWIDEALCSIDFWYGHHKIVQTLQQQASIPGMAAILKMLPDEKSQPLYDHRAFVKYFETALARKDWPKNDPAVPRFEMKKRRRDDDNDEGLEDSLSRRS</sequence>
<comment type="caution">
    <text evidence="3">The sequence shown here is derived from an EMBL/GenBank/DDBJ whole genome shotgun (WGS) entry which is preliminary data.</text>
</comment>
<dbReference type="InterPro" id="IPR008266">
    <property type="entry name" value="Tyr_kinase_AS"/>
</dbReference>
<dbReference type="SUPFAM" id="SSF56112">
    <property type="entry name" value="Protein kinase-like (PK-like)"/>
    <property type="match status" value="1"/>
</dbReference>
<feature type="region of interest" description="Disordered" evidence="1">
    <location>
        <begin position="565"/>
        <end position="598"/>
    </location>
</feature>
<evidence type="ECO:0000259" key="2">
    <source>
        <dbReference type="Pfam" id="PF17667"/>
    </source>
</evidence>
<protein>
    <recommendedName>
        <fullName evidence="2">Fungal-type protein kinase domain-containing protein</fullName>
    </recommendedName>
</protein>
<dbReference type="GO" id="GO:0004672">
    <property type="term" value="F:protein kinase activity"/>
    <property type="evidence" value="ECO:0007669"/>
    <property type="project" value="InterPro"/>
</dbReference>
<organism evidence="3 4">
    <name type="scientific">Cyclocybe aegerita</name>
    <name type="common">Black poplar mushroom</name>
    <name type="synonym">Agrocybe aegerita</name>
    <dbReference type="NCBI Taxonomy" id="1973307"/>
    <lineage>
        <taxon>Eukaryota</taxon>
        <taxon>Fungi</taxon>
        <taxon>Dikarya</taxon>
        <taxon>Basidiomycota</taxon>
        <taxon>Agaricomycotina</taxon>
        <taxon>Agaricomycetes</taxon>
        <taxon>Agaricomycetidae</taxon>
        <taxon>Agaricales</taxon>
        <taxon>Agaricineae</taxon>
        <taxon>Bolbitiaceae</taxon>
        <taxon>Cyclocybe</taxon>
    </lineage>
</organism>
<dbReference type="AlphaFoldDB" id="A0A8S0W6R0"/>
<dbReference type="InterPro" id="IPR040976">
    <property type="entry name" value="Pkinase_fungal"/>
</dbReference>
<reference evidence="3 4" key="1">
    <citation type="submission" date="2020-01" db="EMBL/GenBank/DDBJ databases">
        <authorList>
            <person name="Gupta K D."/>
        </authorList>
    </citation>
    <scope>NUCLEOTIDE SEQUENCE [LARGE SCALE GENOMIC DNA]</scope>
</reference>
<proteinExistence type="predicted"/>
<dbReference type="PANTHER" id="PTHR38248">
    <property type="entry name" value="FUNK1 6"/>
    <property type="match status" value="1"/>
</dbReference>
<dbReference type="OrthoDB" id="5592585at2759"/>
<evidence type="ECO:0000313" key="3">
    <source>
        <dbReference type="EMBL" id="CAA7259406.1"/>
    </source>
</evidence>
<dbReference type="PROSITE" id="PS00109">
    <property type="entry name" value="PROTEIN_KINASE_TYR"/>
    <property type="match status" value="1"/>
</dbReference>
<name>A0A8S0W6R0_CYCAE</name>
<gene>
    <name evidence="3" type="ORF">AAE3_LOCUS1800</name>
</gene>
<feature type="region of interest" description="Disordered" evidence="1">
    <location>
        <begin position="24"/>
        <end position="44"/>
    </location>
</feature>
<dbReference type="EMBL" id="CACVBS010000024">
    <property type="protein sequence ID" value="CAA7259406.1"/>
    <property type="molecule type" value="Genomic_DNA"/>
</dbReference>
<dbReference type="Proteomes" id="UP000467700">
    <property type="component" value="Unassembled WGS sequence"/>
</dbReference>
<dbReference type="InterPro" id="IPR011009">
    <property type="entry name" value="Kinase-like_dom_sf"/>
</dbReference>
<dbReference type="PANTHER" id="PTHR38248:SF2">
    <property type="entry name" value="FUNK1 11"/>
    <property type="match status" value="1"/>
</dbReference>
<evidence type="ECO:0000256" key="1">
    <source>
        <dbReference type="SAM" id="MobiDB-lite"/>
    </source>
</evidence>
<dbReference type="Pfam" id="PF17667">
    <property type="entry name" value="Pkinase_fungal"/>
    <property type="match status" value="1"/>
</dbReference>
<feature type="domain" description="Fungal-type protein kinase" evidence="2">
    <location>
        <begin position="107"/>
        <end position="437"/>
    </location>
</feature>
<dbReference type="Gene3D" id="1.10.510.10">
    <property type="entry name" value="Transferase(Phosphotransferase) domain 1"/>
    <property type="match status" value="1"/>
</dbReference>
<evidence type="ECO:0000313" key="4">
    <source>
        <dbReference type="Proteomes" id="UP000467700"/>
    </source>
</evidence>
<keyword evidence="4" id="KW-1185">Reference proteome</keyword>